<organism evidence="12 13">
    <name type="scientific">Diploscapter pachys</name>
    <dbReference type="NCBI Taxonomy" id="2018661"/>
    <lineage>
        <taxon>Eukaryota</taxon>
        <taxon>Metazoa</taxon>
        <taxon>Ecdysozoa</taxon>
        <taxon>Nematoda</taxon>
        <taxon>Chromadorea</taxon>
        <taxon>Rhabditida</taxon>
        <taxon>Rhabditina</taxon>
        <taxon>Rhabditomorpha</taxon>
        <taxon>Rhabditoidea</taxon>
        <taxon>Rhabditidae</taxon>
        <taxon>Diploscapter</taxon>
    </lineage>
</organism>
<dbReference type="PANTHER" id="PTHR10110:SF86">
    <property type="entry name" value="SODIUM_HYDROGEN EXCHANGER 7"/>
    <property type="match status" value="1"/>
</dbReference>
<evidence type="ECO:0000256" key="1">
    <source>
        <dbReference type="ARBA" id="ARBA00004651"/>
    </source>
</evidence>
<sequence>MHRRLGEVEKLISNWCTTAYGQHWLKSARHPGHMLRLLPGDHIPVVHLVALGNRPIFIAPQGSLKIGHRFVGSDQFESGRPLVENEIPILPWIRLDVVTDEALIKGALKMQLTGHVHGVKSPSTLFSIPAHYLLAPKQWPDKAYALYQHIFGMGNSYPDDGYFYVGITKRRWQTRWAEHMRAVESGSNLAFHRKFREERAAGQITYVHHKLMGITDDLEALYNSEKYLIEGHWDDLRRLNMIPGGKAGLRYLREHSIVSKGEVVSPDEREGVLSEWLSRHRGKTLPIMSLSERWQDQAWAEAQICSRSDRLSVSQVAAIRELAAHFQLDEIAERTGATHQQIVNVISETTALRSTPDAFDTGTSLSIDEELRSMQSAYTVLILLMLVSVSKLIGRVLPIPLPLVQIGAGALLAWPTLGFHVALNPELFLFLFLPPLLFADGWRIPKRELWRIRGPVVALAVGLVLFTVVLAGYFIHWILPSIPLPVAFALAAVLSPTDAVAVSAITQGRLPTPLMRMLQGEALLNDASGLVTFKFALAAAITGVFSLSDASVSFVMVALGGLAVGVALSWLLGRLRMWMITRGWDDPATHVVFMLLLPFAAYVLAERAGSICCLAKPARAYSTAVFGRCWSLPSTD</sequence>
<reference evidence="12 13" key="1">
    <citation type="journal article" date="2017" name="Curr. Biol.">
        <title>Genome architecture and evolution of a unichromosomal asexual nematode.</title>
        <authorList>
            <person name="Fradin H."/>
            <person name="Zegar C."/>
            <person name="Gutwein M."/>
            <person name="Lucas J."/>
            <person name="Kovtun M."/>
            <person name="Corcoran D."/>
            <person name="Baugh L.R."/>
            <person name="Kiontke K."/>
            <person name="Gunsalus K."/>
            <person name="Fitch D.H."/>
            <person name="Piano F."/>
        </authorList>
    </citation>
    <scope>NUCLEOTIDE SEQUENCE [LARGE SCALE GENOMIC DNA]</scope>
    <source>
        <strain evidence="12">PF1309</strain>
    </source>
</reference>
<evidence type="ECO:0000313" key="13">
    <source>
        <dbReference type="Proteomes" id="UP000218231"/>
    </source>
</evidence>
<keyword evidence="7" id="KW-0406">Ion transport</keyword>
<feature type="transmembrane region" description="Helical" evidence="10">
    <location>
        <begin position="456"/>
        <end position="479"/>
    </location>
</feature>
<evidence type="ECO:0000256" key="9">
    <source>
        <dbReference type="ARBA" id="ARBA00023201"/>
    </source>
</evidence>
<dbReference type="PANTHER" id="PTHR10110">
    <property type="entry name" value="SODIUM/HYDROGEN EXCHANGER"/>
    <property type="match status" value="1"/>
</dbReference>
<feature type="transmembrane region" description="Helical" evidence="10">
    <location>
        <begin position="401"/>
        <end position="421"/>
    </location>
</feature>
<proteinExistence type="predicted"/>
<evidence type="ECO:0000256" key="10">
    <source>
        <dbReference type="SAM" id="Phobius"/>
    </source>
</evidence>
<feature type="transmembrane region" description="Helical" evidence="10">
    <location>
        <begin position="485"/>
        <end position="506"/>
    </location>
</feature>
<dbReference type="GO" id="GO:0098719">
    <property type="term" value="P:sodium ion import across plasma membrane"/>
    <property type="evidence" value="ECO:0007669"/>
    <property type="project" value="TreeGrafter"/>
</dbReference>
<keyword evidence="3" id="KW-1003">Cell membrane</keyword>
<evidence type="ECO:0000259" key="11">
    <source>
        <dbReference type="Pfam" id="PF00999"/>
    </source>
</evidence>
<keyword evidence="9" id="KW-0739">Sodium transport</keyword>
<keyword evidence="8 10" id="KW-0472">Membrane</keyword>
<evidence type="ECO:0000256" key="4">
    <source>
        <dbReference type="ARBA" id="ARBA00022692"/>
    </source>
</evidence>
<dbReference type="GO" id="GO:0005886">
    <property type="term" value="C:plasma membrane"/>
    <property type="evidence" value="ECO:0007669"/>
    <property type="project" value="UniProtKB-SubCell"/>
</dbReference>
<dbReference type="Gene3D" id="6.10.140.1330">
    <property type="match status" value="1"/>
</dbReference>
<keyword evidence="6" id="KW-0915">Sodium</keyword>
<dbReference type="OrthoDB" id="10455388at2759"/>
<evidence type="ECO:0000256" key="7">
    <source>
        <dbReference type="ARBA" id="ARBA00023065"/>
    </source>
</evidence>
<comment type="caution">
    <text evidence="12">The sequence shown here is derived from an EMBL/GenBank/DDBJ whole genome shotgun (WGS) entry which is preliminary data.</text>
</comment>
<dbReference type="GO" id="GO:0051453">
    <property type="term" value="P:regulation of intracellular pH"/>
    <property type="evidence" value="ECO:0007669"/>
    <property type="project" value="TreeGrafter"/>
</dbReference>
<keyword evidence="13" id="KW-1185">Reference proteome</keyword>
<comment type="subcellular location">
    <subcellularLocation>
        <location evidence="1">Cell membrane</location>
        <topology evidence="1">Multi-pass membrane protein</topology>
    </subcellularLocation>
</comment>
<evidence type="ECO:0000313" key="12">
    <source>
        <dbReference type="EMBL" id="PAV65944.1"/>
    </source>
</evidence>
<protein>
    <recommendedName>
        <fullName evidence="11">Cation/H+ exchanger transmembrane domain-containing protein</fullName>
    </recommendedName>
</protein>
<dbReference type="GO" id="GO:0015385">
    <property type="term" value="F:sodium:proton antiporter activity"/>
    <property type="evidence" value="ECO:0007669"/>
    <property type="project" value="InterPro"/>
</dbReference>
<dbReference type="GO" id="GO:0015386">
    <property type="term" value="F:potassium:proton antiporter activity"/>
    <property type="evidence" value="ECO:0007669"/>
    <property type="project" value="TreeGrafter"/>
</dbReference>
<name>A0A2A2JW87_9BILA</name>
<gene>
    <name evidence="12" type="ORF">WR25_00415</name>
</gene>
<feature type="transmembrane region" description="Helical" evidence="10">
    <location>
        <begin position="376"/>
        <end position="394"/>
    </location>
</feature>
<keyword evidence="5 10" id="KW-1133">Transmembrane helix</keyword>
<evidence type="ECO:0000256" key="6">
    <source>
        <dbReference type="ARBA" id="ARBA00023053"/>
    </source>
</evidence>
<feature type="domain" description="Cation/H+ exchanger transmembrane" evidence="11">
    <location>
        <begin position="385"/>
        <end position="609"/>
    </location>
</feature>
<accession>A0A2A2JW87</accession>
<evidence type="ECO:0000256" key="3">
    <source>
        <dbReference type="ARBA" id="ARBA00022475"/>
    </source>
</evidence>
<evidence type="ECO:0000256" key="5">
    <source>
        <dbReference type="ARBA" id="ARBA00022989"/>
    </source>
</evidence>
<keyword evidence="2" id="KW-0813">Transport</keyword>
<feature type="transmembrane region" description="Helical" evidence="10">
    <location>
        <begin position="554"/>
        <end position="575"/>
    </location>
</feature>
<dbReference type="Proteomes" id="UP000218231">
    <property type="component" value="Unassembled WGS sequence"/>
</dbReference>
<dbReference type="STRING" id="2018661.A0A2A2JW87"/>
<dbReference type="AlphaFoldDB" id="A0A2A2JW87"/>
<dbReference type="EMBL" id="LIAE01010179">
    <property type="protein sequence ID" value="PAV65944.1"/>
    <property type="molecule type" value="Genomic_DNA"/>
</dbReference>
<feature type="transmembrane region" description="Helical" evidence="10">
    <location>
        <begin position="527"/>
        <end position="548"/>
    </location>
</feature>
<dbReference type="InterPro" id="IPR018422">
    <property type="entry name" value="Cation/H_exchanger_CPA1"/>
</dbReference>
<evidence type="ECO:0000256" key="8">
    <source>
        <dbReference type="ARBA" id="ARBA00023136"/>
    </source>
</evidence>
<keyword evidence="4 10" id="KW-0812">Transmembrane</keyword>
<evidence type="ECO:0000256" key="2">
    <source>
        <dbReference type="ARBA" id="ARBA00022448"/>
    </source>
</evidence>
<feature type="transmembrane region" description="Helical" evidence="10">
    <location>
        <begin position="427"/>
        <end position="444"/>
    </location>
</feature>
<dbReference type="InterPro" id="IPR006153">
    <property type="entry name" value="Cation/H_exchanger_TM"/>
</dbReference>
<dbReference type="Pfam" id="PF00999">
    <property type="entry name" value="Na_H_Exchanger"/>
    <property type="match status" value="1"/>
</dbReference>